<dbReference type="EMBL" id="JACEIK010001069">
    <property type="protein sequence ID" value="MCD7465671.1"/>
    <property type="molecule type" value="Genomic_DNA"/>
</dbReference>
<reference evidence="3 4" key="1">
    <citation type="journal article" date="2021" name="BMC Genomics">
        <title>Datura genome reveals duplications of psychoactive alkaloid biosynthetic genes and high mutation rate following tissue culture.</title>
        <authorList>
            <person name="Rajewski A."/>
            <person name="Carter-House D."/>
            <person name="Stajich J."/>
            <person name="Litt A."/>
        </authorList>
    </citation>
    <scope>NUCLEOTIDE SEQUENCE [LARGE SCALE GENOMIC DNA]</scope>
    <source>
        <strain evidence="3">AR-01</strain>
    </source>
</reference>
<dbReference type="Proteomes" id="UP000823775">
    <property type="component" value="Unassembled WGS sequence"/>
</dbReference>
<feature type="compositionally biased region" description="Polar residues" evidence="2">
    <location>
        <begin position="39"/>
        <end position="54"/>
    </location>
</feature>
<protein>
    <submittedName>
        <fullName evidence="3">Uncharacterized protein</fullName>
    </submittedName>
</protein>
<evidence type="ECO:0000313" key="3">
    <source>
        <dbReference type="EMBL" id="MCD7465671.1"/>
    </source>
</evidence>
<keyword evidence="4" id="KW-1185">Reference proteome</keyword>
<accession>A0ABS8T2T1</accession>
<feature type="compositionally biased region" description="Acidic residues" evidence="2">
    <location>
        <begin position="16"/>
        <end position="26"/>
    </location>
</feature>
<sequence length="153" mass="17302">MIVEKDVPVQPKNVLDLEEGEKDPEDILLSTVKRGKRTSPPTSRNRPQWQNDSPQRGLLPALEGDQEMPLLKMCLPRVSPPSEPNEIHYPLIDPLRDQEVERLTDLLAQRDAEIANLKAAQTEGPGPMQALRQENEELKAKVNELTQKLLHAH</sequence>
<proteinExistence type="predicted"/>
<keyword evidence="1" id="KW-0175">Coiled coil</keyword>
<gene>
    <name evidence="3" type="ORF">HAX54_001714</name>
</gene>
<evidence type="ECO:0000313" key="4">
    <source>
        <dbReference type="Proteomes" id="UP000823775"/>
    </source>
</evidence>
<comment type="caution">
    <text evidence="3">The sequence shown here is derived from an EMBL/GenBank/DDBJ whole genome shotgun (WGS) entry which is preliminary data.</text>
</comment>
<feature type="region of interest" description="Disordered" evidence="2">
    <location>
        <begin position="1"/>
        <end position="63"/>
    </location>
</feature>
<name>A0ABS8T2T1_DATST</name>
<organism evidence="3 4">
    <name type="scientific">Datura stramonium</name>
    <name type="common">Jimsonweed</name>
    <name type="synonym">Common thornapple</name>
    <dbReference type="NCBI Taxonomy" id="4076"/>
    <lineage>
        <taxon>Eukaryota</taxon>
        <taxon>Viridiplantae</taxon>
        <taxon>Streptophyta</taxon>
        <taxon>Embryophyta</taxon>
        <taxon>Tracheophyta</taxon>
        <taxon>Spermatophyta</taxon>
        <taxon>Magnoliopsida</taxon>
        <taxon>eudicotyledons</taxon>
        <taxon>Gunneridae</taxon>
        <taxon>Pentapetalae</taxon>
        <taxon>asterids</taxon>
        <taxon>lamiids</taxon>
        <taxon>Solanales</taxon>
        <taxon>Solanaceae</taxon>
        <taxon>Solanoideae</taxon>
        <taxon>Datureae</taxon>
        <taxon>Datura</taxon>
    </lineage>
</organism>
<evidence type="ECO:0000256" key="1">
    <source>
        <dbReference type="SAM" id="Coils"/>
    </source>
</evidence>
<feature type="coiled-coil region" evidence="1">
    <location>
        <begin position="100"/>
        <end position="148"/>
    </location>
</feature>
<evidence type="ECO:0000256" key="2">
    <source>
        <dbReference type="SAM" id="MobiDB-lite"/>
    </source>
</evidence>